<proteinExistence type="predicted"/>
<dbReference type="AlphaFoldDB" id="A0A381P972"/>
<evidence type="ECO:0008006" key="2">
    <source>
        <dbReference type="Google" id="ProtNLM"/>
    </source>
</evidence>
<accession>A0A381P972</accession>
<reference evidence="1" key="1">
    <citation type="submission" date="2018-05" db="EMBL/GenBank/DDBJ databases">
        <authorList>
            <person name="Lanie J.A."/>
            <person name="Ng W.-L."/>
            <person name="Kazmierczak K.M."/>
            <person name="Andrzejewski T.M."/>
            <person name="Davidsen T.M."/>
            <person name="Wayne K.J."/>
            <person name="Tettelin H."/>
            <person name="Glass J.I."/>
            <person name="Rusch D."/>
            <person name="Podicherti R."/>
            <person name="Tsui H.-C.T."/>
            <person name="Winkler M.E."/>
        </authorList>
    </citation>
    <scope>NUCLEOTIDE SEQUENCE</scope>
</reference>
<protein>
    <recommendedName>
        <fullName evidence="2">DUF3500 domain-containing protein</fullName>
    </recommendedName>
</protein>
<organism evidence="1">
    <name type="scientific">marine metagenome</name>
    <dbReference type="NCBI Taxonomy" id="408172"/>
    <lineage>
        <taxon>unclassified sequences</taxon>
        <taxon>metagenomes</taxon>
        <taxon>ecological metagenomes</taxon>
    </lineage>
</organism>
<name>A0A381P972_9ZZZZ</name>
<dbReference type="PANTHER" id="PTHR37489">
    <property type="entry name" value="DUF3500 DOMAIN-CONTAINING PROTEIN"/>
    <property type="match status" value="1"/>
</dbReference>
<sequence>MTTRVCFATTVVLFLSVFFGVGLSQQRFPDDVMQRYLARSTGAETEGLRNPFVGITATGDPVSGLFPIRSTGVSTQPVQVAAEAFLKLLDDRQQETIIFPVNDPEWRKWMNQHFYLRQGVGFDEMSDEQRAGAFNLLRASLSAKGLKLSQDIMKLNYTLGELNDDNFVEYNQWLYWMTIMGQPSATEPWGWQIDGHHLIINYFVLGDQVVMTPLFVGSEPVSAVAGKFRGTSILQAEQQSGLAMLRALSDTQQAEAILSVSKTGNNNLGEAFKDNIVLDYAGVPVLSFSAAQKQQLLNLIELFVINMREGHAAVRMSEVENHLDEAYFAWIGGMADNSVFYYRIHSPVILIEFDHQRPAGLRHIMSDEPNQQHIHALVRTPNGNDYGKDLLRQHYETHPHDTQR</sequence>
<dbReference type="InterPro" id="IPR021889">
    <property type="entry name" value="DUF3500"/>
</dbReference>
<dbReference type="Pfam" id="PF12006">
    <property type="entry name" value="DUF3500"/>
    <property type="match status" value="1"/>
</dbReference>
<dbReference type="EMBL" id="UINC01000917">
    <property type="protein sequence ID" value="SUZ63505.1"/>
    <property type="molecule type" value="Genomic_DNA"/>
</dbReference>
<evidence type="ECO:0000313" key="1">
    <source>
        <dbReference type="EMBL" id="SUZ63505.1"/>
    </source>
</evidence>
<gene>
    <name evidence="1" type="ORF">METZ01_LOCUS16359</name>
</gene>
<dbReference type="PANTHER" id="PTHR37489:SF1">
    <property type="entry name" value="DUF3500 DOMAIN-CONTAINING PROTEIN"/>
    <property type="match status" value="1"/>
</dbReference>